<dbReference type="Proteomes" id="UP000201566">
    <property type="component" value="Segment"/>
</dbReference>
<sequence>MDFYDDNQQDALTSAQAPPSEPWAPISGFASLSAATQARPVPGQWNGQGRAATADTAREVEHTLCPDEAACARALICAIGTDDVDTLARIVSSGLIDLQDPIIPAGADPREYANPATCTGVKLPSGRRLRYFFEDEPPTSAGWTPLNIAVALGSVPSLALLAALGARPAPTTEALVNSLLGPAAYSSPGYDVGHVDASGRFQSLGRRPADALAMLQQVLTLFGHTVPLADTDVNPLTMARANAVDDALGGGQVPSGFNIALEARTAPYVTALASTAQAAHRLVARSIPGAAPLDMSQPPEEQVRAVARSLAQYDLADNMWLPIVDVLLDAGYSPDERTWVVPPVKRRGRPDVPLGRGQVPERDAVAAAVAYYAAQAQAALDSAAAAAYENDVRASRVETALQNLVKAHIYNAVLDAYGNGPR</sequence>
<evidence type="ECO:0000256" key="1">
    <source>
        <dbReference type="SAM" id="MobiDB-lite"/>
    </source>
</evidence>
<evidence type="ECO:0000313" key="2">
    <source>
        <dbReference type="EMBL" id="AGO83072.1"/>
    </source>
</evidence>
<feature type="region of interest" description="Disordered" evidence="1">
    <location>
        <begin position="1"/>
        <end position="23"/>
    </location>
</feature>
<reference evidence="2 3" key="1">
    <citation type="journal article" date="2013" name="Science">
        <title>Pandoraviruses: amoeba viruses with genomes up to 2.5 Mb reaching that of parasitic eukaryotes.</title>
        <authorList>
            <person name="Philippe N."/>
            <person name="Legendre M."/>
            <person name="Doutre G."/>
            <person name="Coute Y."/>
            <person name="Poirot O."/>
            <person name="Lescot M."/>
            <person name="Arslan D."/>
            <person name="Seltzer V."/>
            <person name="Bertaux L."/>
            <person name="Bruley C."/>
            <person name="Garin J."/>
            <person name="Claverie J.M."/>
            <person name="Abergel C."/>
        </authorList>
    </citation>
    <scope>NUCLEOTIDE SEQUENCE [LARGE SCALE GENOMIC DNA]</scope>
    <source>
        <strain evidence="2">Melbourne</strain>
    </source>
</reference>
<dbReference type="KEGG" id="vg:16513169"/>
<gene>
    <name evidence="2" type="ORF">pdul_cds_855</name>
</gene>
<dbReference type="GeneID" id="16513169"/>
<evidence type="ECO:0000313" key="3">
    <source>
        <dbReference type="Proteomes" id="UP000201566"/>
    </source>
</evidence>
<name>S4VS10_9VIRU</name>
<protein>
    <submittedName>
        <fullName evidence="2">Uncharacterized protein</fullName>
    </submittedName>
</protein>
<organism evidence="2 3">
    <name type="scientific">Pandoravirus dulcis</name>
    <dbReference type="NCBI Taxonomy" id="1349409"/>
    <lineage>
        <taxon>Viruses</taxon>
        <taxon>Pandoravirus</taxon>
    </lineage>
</organism>
<dbReference type="EMBL" id="KC977570">
    <property type="protein sequence ID" value="AGO83072.1"/>
    <property type="molecule type" value="Genomic_DNA"/>
</dbReference>
<dbReference type="RefSeq" id="YP_008319741.1">
    <property type="nucleotide sequence ID" value="NC_021858.1"/>
</dbReference>
<proteinExistence type="predicted"/>
<accession>S4VS10</accession>